<dbReference type="InterPro" id="IPR001029">
    <property type="entry name" value="Flagellin_N"/>
</dbReference>
<evidence type="ECO:0000256" key="3">
    <source>
        <dbReference type="ARBA" id="ARBA00023143"/>
    </source>
</evidence>
<evidence type="ECO:0000256" key="4">
    <source>
        <dbReference type="RuleBase" id="RU362073"/>
    </source>
</evidence>
<feature type="domain" description="Flagellin C-terminal" evidence="6">
    <location>
        <begin position="305"/>
        <end position="387"/>
    </location>
</feature>
<dbReference type="GO" id="GO:0005576">
    <property type="term" value="C:extracellular region"/>
    <property type="evidence" value="ECO:0007669"/>
    <property type="project" value="UniProtKB-SubCell"/>
</dbReference>
<evidence type="ECO:0000259" key="6">
    <source>
        <dbReference type="Pfam" id="PF00700"/>
    </source>
</evidence>
<feature type="domain" description="Flagellin N-terminal" evidence="5">
    <location>
        <begin position="5"/>
        <end position="142"/>
    </location>
</feature>
<dbReference type="GO" id="GO:0009288">
    <property type="term" value="C:bacterial-type flagellum"/>
    <property type="evidence" value="ECO:0007669"/>
    <property type="project" value="UniProtKB-SubCell"/>
</dbReference>
<keyword evidence="2 4" id="KW-0964">Secreted</keyword>
<evidence type="ECO:0000313" key="7">
    <source>
        <dbReference type="EMBL" id="MCR4449519.1"/>
    </source>
</evidence>
<evidence type="ECO:0000259" key="5">
    <source>
        <dbReference type="Pfam" id="PF00669"/>
    </source>
</evidence>
<accession>A0AAW5MDB1</accession>
<comment type="similarity">
    <text evidence="1 4">Belongs to the bacterial flagellin family.</text>
</comment>
<dbReference type="SUPFAM" id="SSF64518">
    <property type="entry name" value="Phase 1 flagellin"/>
    <property type="match status" value="1"/>
</dbReference>
<evidence type="ECO:0000256" key="2">
    <source>
        <dbReference type="ARBA" id="ARBA00022525"/>
    </source>
</evidence>
<dbReference type="InterPro" id="IPR042187">
    <property type="entry name" value="Flagellin_C_sub2"/>
</dbReference>
<keyword evidence="7" id="KW-0969">Cilium</keyword>
<dbReference type="Gene3D" id="1.20.1330.10">
    <property type="entry name" value="f41 fragment of flagellin, N-terminal domain"/>
    <property type="match status" value="1"/>
</dbReference>
<protein>
    <recommendedName>
        <fullName evidence="4">Flagellin</fullName>
    </recommendedName>
</protein>
<reference evidence="7" key="1">
    <citation type="submission" date="2022-08" db="EMBL/GenBank/DDBJ databases">
        <title>A global survey of hypervirulent Aeromonas hydrophila identified this emerging pathogen in farmed fish in the lower Mekong River basin.</title>
        <authorList>
            <person name="Xu T."/>
            <person name="Rasmussen-Ivey C.R."/>
            <person name="Moen F.S."/>
            <person name="Fernandez Bravo A."/>
            <person name="Lamy B."/>
            <person name="Beaz-Hidalgo R."/>
            <person name="Khan C.D."/>
            <person name="Castro Escarpulli G."/>
            <person name="Yasin I.S.M."/>
            <person name="Figueras M.J."/>
            <person name="Azzam Sayuti M."/>
            <person name="Karim M.M."/>
            <person name="Alam K.M."/>
            <person name="Le T.T.T."/>
            <person name="Thao N.H.P."/>
            <person name="Addo S."/>
            <person name="Duodu S."/>
            <person name="Ali S."/>
            <person name="Mey S."/>
            <person name="Somony T."/>
            <person name="Liles M.R."/>
        </authorList>
    </citation>
    <scope>NUCLEOTIDE SEQUENCE</scope>
    <source>
        <strain evidence="7">0.14</strain>
    </source>
</reference>
<comment type="caution">
    <text evidence="7">The sequence shown here is derived from an EMBL/GenBank/DDBJ whole genome shotgun (WGS) entry which is preliminary data.</text>
</comment>
<dbReference type="Gene3D" id="3.30.70.2120">
    <property type="match status" value="1"/>
</dbReference>
<dbReference type="GO" id="GO:0005198">
    <property type="term" value="F:structural molecule activity"/>
    <property type="evidence" value="ECO:0007669"/>
    <property type="project" value="UniProtKB-UniRule"/>
</dbReference>
<dbReference type="PANTHER" id="PTHR42792">
    <property type="entry name" value="FLAGELLIN"/>
    <property type="match status" value="1"/>
</dbReference>
<dbReference type="Pfam" id="PF00700">
    <property type="entry name" value="Flagellin_C"/>
    <property type="match status" value="1"/>
</dbReference>
<comment type="subcellular location">
    <subcellularLocation>
        <location evidence="4">Secreted</location>
    </subcellularLocation>
    <subcellularLocation>
        <location evidence="4">Bacterial flagellum</location>
    </subcellularLocation>
</comment>
<dbReference type="InterPro" id="IPR001492">
    <property type="entry name" value="Flagellin"/>
</dbReference>
<dbReference type="RefSeq" id="WP_139730934.1">
    <property type="nucleotide sequence ID" value="NZ_CAWOON010000026.1"/>
</dbReference>
<comment type="function">
    <text evidence="4">Flagellin is the subunit protein which polymerizes to form the filaments of bacterial flagella.</text>
</comment>
<dbReference type="Proteomes" id="UP001204061">
    <property type="component" value="Unassembled WGS sequence"/>
</dbReference>
<keyword evidence="7" id="KW-0282">Flagellum</keyword>
<evidence type="ECO:0000313" key="8">
    <source>
        <dbReference type="Proteomes" id="UP001204061"/>
    </source>
</evidence>
<keyword evidence="3 4" id="KW-0975">Bacterial flagellum</keyword>
<dbReference type="AlphaFoldDB" id="A0AAW5MDB1"/>
<dbReference type="PANTHER" id="PTHR42792:SF2">
    <property type="entry name" value="FLAGELLIN"/>
    <property type="match status" value="1"/>
</dbReference>
<gene>
    <name evidence="7" type="ORF">NS965_14110</name>
</gene>
<dbReference type="PRINTS" id="PR00207">
    <property type="entry name" value="FLAGELLIN"/>
</dbReference>
<evidence type="ECO:0000256" key="1">
    <source>
        <dbReference type="ARBA" id="ARBA00005709"/>
    </source>
</evidence>
<dbReference type="Gene3D" id="6.10.10.10">
    <property type="entry name" value="Flagellar export chaperone, C-terminal domain"/>
    <property type="match status" value="1"/>
</dbReference>
<dbReference type="EMBL" id="JANLFC010000044">
    <property type="protein sequence ID" value="MCR4449519.1"/>
    <property type="molecule type" value="Genomic_DNA"/>
</dbReference>
<name>A0AAW5MDB1_AERVE</name>
<dbReference type="InterPro" id="IPR046358">
    <property type="entry name" value="Flagellin_C"/>
</dbReference>
<dbReference type="Pfam" id="PF00669">
    <property type="entry name" value="Flagellin_N"/>
    <property type="match status" value="1"/>
</dbReference>
<keyword evidence="7" id="KW-0966">Cell projection</keyword>
<proteinExistence type="inferred from homology"/>
<sequence>MSLSIHTNFASMVTQNQLTTTNKLASTAMQRLGTGLRINSAADDAAGLQIATRLQSQSNSQKIGMRNAQDAISMMQTAEGAMDEMTNIVQRMKDLATQAANGTSSDKDIAAMNAEFGELTKELKNIASNTTFGGENLLDSKNGKFAKGEVTFQIGGSDSERLTLAIGDTLKKVVGGATLSAEDQALVDGLTAPKTTLDGAKTAVDTAKTDADAKKTTMDAAKAAWEAETDPAAKATKLGTYNTEKAAYDTAANTLTTKQTDLDTAQKNFDKATAGVMTAGSGLDSKTLEYGLKSQEHAQKAIGELESFMQDITSVRSAFGANINRLEHTVNNLSNMKENTDIAKGRIMDADFATESTNMTKNQMLMQAGMSVLGQANQMTGMVTGLLR</sequence>
<organism evidence="7 8">
    <name type="scientific">Aeromonas veronii</name>
    <dbReference type="NCBI Taxonomy" id="654"/>
    <lineage>
        <taxon>Bacteria</taxon>
        <taxon>Pseudomonadati</taxon>
        <taxon>Pseudomonadota</taxon>
        <taxon>Gammaproteobacteria</taxon>
        <taxon>Aeromonadales</taxon>
        <taxon>Aeromonadaceae</taxon>
        <taxon>Aeromonas</taxon>
    </lineage>
</organism>